<evidence type="ECO:0000313" key="5">
    <source>
        <dbReference type="Proteomes" id="UP000001514"/>
    </source>
</evidence>
<keyword evidence="3" id="KW-0067">ATP-binding</keyword>
<dbReference type="InterPro" id="IPR027417">
    <property type="entry name" value="P-loop_NTPase"/>
</dbReference>
<dbReference type="EMBL" id="GL377706">
    <property type="protein sequence ID" value="EFJ06156.1"/>
    <property type="molecule type" value="Genomic_DNA"/>
</dbReference>
<evidence type="ECO:0000313" key="4">
    <source>
        <dbReference type="EMBL" id="EFJ06156.1"/>
    </source>
</evidence>
<keyword evidence="5" id="KW-1185">Reference proteome</keyword>
<proteinExistence type="predicted"/>
<dbReference type="CDD" id="cd18793">
    <property type="entry name" value="SF2_C_SNF"/>
    <property type="match status" value="1"/>
</dbReference>
<organism evidence="5">
    <name type="scientific">Selaginella moellendorffii</name>
    <name type="common">Spikemoss</name>
    <dbReference type="NCBI Taxonomy" id="88036"/>
    <lineage>
        <taxon>Eukaryota</taxon>
        <taxon>Viridiplantae</taxon>
        <taxon>Streptophyta</taxon>
        <taxon>Embryophyta</taxon>
        <taxon>Tracheophyta</taxon>
        <taxon>Lycopodiopsida</taxon>
        <taxon>Selaginellales</taxon>
        <taxon>Selaginellaceae</taxon>
        <taxon>Selaginella</taxon>
    </lineage>
</organism>
<dbReference type="KEGG" id="smo:SELMODRAFT_448891"/>
<evidence type="ECO:0000256" key="1">
    <source>
        <dbReference type="ARBA" id="ARBA00022741"/>
    </source>
</evidence>
<evidence type="ECO:0000256" key="3">
    <source>
        <dbReference type="ARBA" id="ARBA00022840"/>
    </source>
</evidence>
<dbReference type="PANTHER" id="PTHR45626">
    <property type="entry name" value="TRANSCRIPTION TERMINATION FACTOR 2-RELATED"/>
    <property type="match status" value="1"/>
</dbReference>
<sequence>MQLSCRRSCTKKELIAVPTSNRFRINVEEQWKESSKVEALLHHLQTLSEAGSKSVVFSQWTAFLDLLEIPLKRKNFCFVRLDGTLSQPIFRVENVDNRASVRRRTYRSSDSSSNVGAYILRIVGVQAFLGFFAAMADSEGAGDRVASAFDSGSIGDEQALLLLEHLEEEEKVLLHDHSTSQQQDLVGGHLTSNGTKTQSPNDLLGRLWAALPSSSHTLFDGESERKTSARSFGVEVNEMSREVDGGGAAGFALLKRRGSELAASHYL</sequence>
<protein>
    <recommendedName>
        <fullName evidence="6">Helicase C-terminal domain-containing protein</fullName>
    </recommendedName>
</protein>
<evidence type="ECO:0000256" key="2">
    <source>
        <dbReference type="ARBA" id="ARBA00022801"/>
    </source>
</evidence>
<keyword evidence="1" id="KW-0547">Nucleotide-binding</keyword>
<dbReference type="HOGENOM" id="CLU_1043531_0_0_1"/>
<dbReference type="eggNOG" id="KOG1001">
    <property type="taxonomic scope" value="Eukaryota"/>
</dbReference>
<dbReference type="GO" id="GO:0016787">
    <property type="term" value="F:hydrolase activity"/>
    <property type="evidence" value="ECO:0007669"/>
    <property type="project" value="UniProtKB-KW"/>
</dbReference>
<reference evidence="4 5" key="1">
    <citation type="journal article" date="2011" name="Science">
        <title>The Selaginella genome identifies genetic changes associated with the evolution of vascular plants.</title>
        <authorList>
            <person name="Banks J.A."/>
            <person name="Nishiyama T."/>
            <person name="Hasebe M."/>
            <person name="Bowman J.L."/>
            <person name="Gribskov M."/>
            <person name="dePamphilis C."/>
            <person name="Albert V.A."/>
            <person name="Aono N."/>
            <person name="Aoyama T."/>
            <person name="Ambrose B.A."/>
            <person name="Ashton N.W."/>
            <person name="Axtell M.J."/>
            <person name="Barker E."/>
            <person name="Barker M.S."/>
            <person name="Bennetzen J.L."/>
            <person name="Bonawitz N.D."/>
            <person name="Chapple C."/>
            <person name="Cheng C."/>
            <person name="Correa L.G."/>
            <person name="Dacre M."/>
            <person name="DeBarry J."/>
            <person name="Dreyer I."/>
            <person name="Elias M."/>
            <person name="Engstrom E.M."/>
            <person name="Estelle M."/>
            <person name="Feng L."/>
            <person name="Finet C."/>
            <person name="Floyd S.K."/>
            <person name="Frommer W.B."/>
            <person name="Fujita T."/>
            <person name="Gramzow L."/>
            <person name="Gutensohn M."/>
            <person name="Harholt J."/>
            <person name="Hattori M."/>
            <person name="Heyl A."/>
            <person name="Hirai T."/>
            <person name="Hiwatashi Y."/>
            <person name="Ishikawa M."/>
            <person name="Iwata M."/>
            <person name="Karol K.G."/>
            <person name="Koehler B."/>
            <person name="Kolukisaoglu U."/>
            <person name="Kubo M."/>
            <person name="Kurata T."/>
            <person name="Lalonde S."/>
            <person name="Li K."/>
            <person name="Li Y."/>
            <person name="Litt A."/>
            <person name="Lyons E."/>
            <person name="Manning G."/>
            <person name="Maruyama T."/>
            <person name="Michael T.P."/>
            <person name="Mikami K."/>
            <person name="Miyazaki S."/>
            <person name="Morinaga S."/>
            <person name="Murata T."/>
            <person name="Mueller-Roeber B."/>
            <person name="Nelson D.R."/>
            <person name="Obara M."/>
            <person name="Oguri Y."/>
            <person name="Olmstead R.G."/>
            <person name="Onodera N."/>
            <person name="Petersen B.L."/>
            <person name="Pils B."/>
            <person name="Prigge M."/>
            <person name="Rensing S.A."/>
            <person name="Riano-Pachon D.M."/>
            <person name="Roberts A.W."/>
            <person name="Sato Y."/>
            <person name="Scheller H.V."/>
            <person name="Schulz B."/>
            <person name="Schulz C."/>
            <person name="Shakirov E.V."/>
            <person name="Shibagaki N."/>
            <person name="Shinohara N."/>
            <person name="Shippen D.E."/>
            <person name="Soerensen I."/>
            <person name="Sotooka R."/>
            <person name="Sugimoto N."/>
            <person name="Sugita M."/>
            <person name="Sumikawa N."/>
            <person name="Tanurdzic M."/>
            <person name="Theissen G."/>
            <person name="Ulvskov P."/>
            <person name="Wakazuki S."/>
            <person name="Weng J.K."/>
            <person name="Willats W.W."/>
            <person name="Wipf D."/>
            <person name="Wolf P.G."/>
            <person name="Yang L."/>
            <person name="Zimmer A.D."/>
            <person name="Zhu Q."/>
            <person name="Mitros T."/>
            <person name="Hellsten U."/>
            <person name="Loque D."/>
            <person name="Otillar R."/>
            <person name="Salamov A."/>
            <person name="Schmutz J."/>
            <person name="Shapiro H."/>
            <person name="Lindquist E."/>
            <person name="Lucas S."/>
            <person name="Rokhsar D."/>
            <person name="Grigoriev I.V."/>
        </authorList>
    </citation>
    <scope>NUCLEOTIDE SEQUENCE [LARGE SCALE GENOMIC DNA]</scope>
</reference>
<dbReference type="InParanoid" id="D8TB07"/>
<accession>D8TB07</accession>
<gene>
    <name evidence="4" type="ORF">SELMODRAFT_448891</name>
</gene>
<dbReference type="Gene3D" id="3.40.50.300">
    <property type="entry name" value="P-loop containing nucleotide triphosphate hydrolases"/>
    <property type="match status" value="1"/>
</dbReference>
<dbReference type="STRING" id="88036.D8TB07"/>
<evidence type="ECO:0008006" key="6">
    <source>
        <dbReference type="Google" id="ProtNLM"/>
    </source>
</evidence>
<name>D8TB07_SELML</name>
<keyword evidence="2" id="KW-0378">Hydrolase</keyword>
<dbReference type="InterPro" id="IPR049730">
    <property type="entry name" value="SNF2/RAD54-like_C"/>
</dbReference>
<dbReference type="Proteomes" id="UP000001514">
    <property type="component" value="Unassembled WGS sequence"/>
</dbReference>
<dbReference type="SUPFAM" id="SSF52540">
    <property type="entry name" value="P-loop containing nucleoside triphosphate hydrolases"/>
    <property type="match status" value="1"/>
</dbReference>
<dbReference type="AlphaFoldDB" id="D8TB07"/>
<dbReference type="Gramene" id="EFJ06156">
    <property type="protein sequence ID" value="EFJ06156"/>
    <property type="gene ID" value="SELMODRAFT_448891"/>
</dbReference>
<dbReference type="GO" id="GO:0005524">
    <property type="term" value="F:ATP binding"/>
    <property type="evidence" value="ECO:0007669"/>
    <property type="project" value="UniProtKB-KW"/>
</dbReference>
<dbReference type="InterPro" id="IPR050628">
    <property type="entry name" value="SNF2_RAD54_helicase_TF"/>
</dbReference>